<keyword evidence="3" id="KW-0547">Nucleotide-binding</keyword>
<feature type="domain" description="Protein kinase" evidence="5">
    <location>
        <begin position="59"/>
        <end position="362"/>
    </location>
</feature>
<dbReference type="Pfam" id="PF00069">
    <property type="entry name" value="Pkinase"/>
    <property type="match status" value="1"/>
</dbReference>
<dbReference type="InterPro" id="IPR000719">
    <property type="entry name" value="Prot_kinase_dom"/>
</dbReference>
<reference evidence="6 7" key="1">
    <citation type="submission" date="2016-04" db="EMBL/GenBank/DDBJ databases">
        <title>A degradative enzymes factory behind the ericoid mycorrhizal symbiosis.</title>
        <authorList>
            <consortium name="DOE Joint Genome Institute"/>
            <person name="Martino E."/>
            <person name="Morin E."/>
            <person name="Grelet G."/>
            <person name="Kuo A."/>
            <person name="Kohler A."/>
            <person name="Daghino S."/>
            <person name="Barry K."/>
            <person name="Choi C."/>
            <person name="Cichocki N."/>
            <person name="Clum A."/>
            <person name="Copeland A."/>
            <person name="Hainaut M."/>
            <person name="Haridas S."/>
            <person name="Labutti K."/>
            <person name="Lindquist E."/>
            <person name="Lipzen A."/>
            <person name="Khouja H.-R."/>
            <person name="Murat C."/>
            <person name="Ohm R."/>
            <person name="Olson A."/>
            <person name="Spatafora J."/>
            <person name="Veneault-Fourrey C."/>
            <person name="Henrissat B."/>
            <person name="Grigoriev I."/>
            <person name="Martin F."/>
            <person name="Perotto S."/>
        </authorList>
    </citation>
    <scope>NUCLEOTIDE SEQUENCE [LARGE SCALE GENOMIC DNA]</scope>
    <source>
        <strain evidence="6 7">E</strain>
    </source>
</reference>
<dbReference type="InterPro" id="IPR011009">
    <property type="entry name" value="Kinase-like_dom_sf"/>
</dbReference>
<accession>A0A2J6TV67</accession>
<comment type="similarity">
    <text evidence="1">Belongs to the protein kinase superfamily. TKL Ser/Thr protein kinase family.</text>
</comment>
<evidence type="ECO:0000256" key="1">
    <source>
        <dbReference type="ARBA" id="ARBA00005843"/>
    </source>
</evidence>
<feature type="compositionally biased region" description="Polar residues" evidence="4">
    <location>
        <begin position="1103"/>
        <end position="1114"/>
    </location>
</feature>
<organism evidence="6 7">
    <name type="scientific">Hyaloscypha bicolor E</name>
    <dbReference type="NCBI Taxonomy" id="1095630"/>
    <lineage>
        <taxon>Eukaryota</taxon>
        <taxon>Fungi</taxon>
        <taxon>Dikarya</taxon>
        <taxon>Ascomycota</taxon>
        <taxon>Pezizomycotina</taxon>
        <taxon>Leotiomycetes</taxon>
        <taxon>Helotiales</taxon>
        <taxon>Hyaloscyphaceae</taxon>
        <taxon>Hyaloscypha</taxon>
        <taxon>Hyaloscypha bicolor</taxon>
    </lineage>
</organism>
<dbReference type="GO" id="GO:0004674">
    <property type="term" value="F:protein serine/threonine kinase activity"/>
    <property type="evidence" value="ECO:0007669"/>
    <property type="project" value="TreeGrafter"/>
</dbReference>
<keyword evidence="7" id="KW-1185">Reference proteome</keyword>
<feature type="binding site" evidence="3">
    <location>
        <position position="87"/>
    </location>
    <ligand>
        <name>ATP</name>
        <dbReference type="ChEBI" id="CHEBI:30616"/>
    </ligand>
</feature>
<dbReference type="SMART" id="SM00248">
    <property type="entry name" value="ANK"/>
    <property type="match status" value="8"/>
</dbReference>
<dbReference type="PROSITE" id="PS50011">
    <property type="entry name" value="PROTEIN_KINASE_DOM"/>
    <property type="match status" value="1"/>
</dbReference>
<feature type="region of interest" description="Disordered" evidence="4">
    <location>
        <begin position="1084"/>
        <end position="1114"/>
    </location>
</feature>
<dbReference type="GeneID" id="36594300"/>
<dbReference type="PROSITE" id="PS50297">
    <property type="entry name" value="ANK_REP_REGION"/>
    <property type="match status" value="2"/>
</dbReference>
<sequence>MASTSRYSTWPVITASSEGSATKLSPSPALDFLTAVATTDVHEYDLHQIGMLSMDDVRSMDERMVGKGGFAVVELGRTWENQLVAVKRLRVSARDIKADFESHLRHICLELRILCHEPLKTHLNIVDILGYCLSDIAGYEIPFLALVLEYSSEGSLKTFLKDTKNDLPLTTLLDLAAQVADGLGALHQCSICHGDVKTQNALVFKTEDAWTVKLSDFGESALGQFDDRSMPVECGFGTPLLNAPEIRNGMVQARDQFTIDDAIRTDIFSFGLLTWEVLKRGESYFDKSWCMDLDESNMMDQMEAYLEKLPHNGLLSKACEYIQSSLFDAEQKLSLLCVFKKSLQDDPLKRFSMGEIRGHFEAQNDSVLNDEQQDNYAIEAEQVCAWSTRNTLLELRDSTFVNGGLGLLTFPFELQKRIVNDLISMSASETFTMPSRAHAAMCVAECHAMSFGVQHDRKQAVQWVHTSSELGSIKAAAWYPRLCTIDNILPTENSSIMGFEANLSHITSDAYLYNRVHLQIRISIQQIKSTILNWDQLHAWDSFAYISSIRVFNSWEQDDLPPLHAAALLGEDEAISNLLCHVKGDELSSRGLTAAHYACIGGHLSTLQLLLNHSAPNKAAYAGGITLLHLCIFFAGDDVSNAVLLILGIGDNPRATVIQPVEWEYHDIRLAGTPLDWAVRIRHKSLVVLLLPFAQDDSCLKLAIRSFFWEIAEVILQYSRGAENIPIKSPQQLSELSVEDQYLSTVKRPFGHWLAHGPDHLVALERTVQVCRDNHLMASGSARHLALTDIVNLASFEDDFSLIVSRVASLSPGDVKRRNEKGESALEQALGNSEDTQVWRMPLEAIISMYTIEELEGIGSASVDYFSYLHLAISSDSLIGTRTLLQKGVDVNQRSSDLLGQTPLLMSASSKFSKELHSLLLDYGAKDDVVDDFSGTNLLVHGLMRFQPNEDLLRGVLRNEDLSNISDALHFTLGCFISGYSMRDVIAEMFKRDNTVENSPGTSTIKLEKDELNILWDNLRDISQRKKWELKLILGNEQLDSLLRLEGLDPAQRPASLDLLVNVGEMKYILGEEEAQHILDQDNAEPTAISSQSQLAETEDGNSDASDPDNYTNTEKPDQYWKELFKMQLGLPNWVTYINERNSSGMTLLHSAAYYLHPERIALLLEAGADASIGLAKEGHNAVLPLQIACSAGRTCEWARVLGTHSAIESLGKHSMDVASELLHWHHTRSDGLFQGVTKLHLACRMMLRDVVDELCRDGHSADVEAHWPGINTPVTCDDLAAQLADDDRFIDISDLITAEYHMIKAQS</sequence>
<dbReference type="RefSeq" id="XP_024743826.1">
    <property type="nucleotide sequence ID" value="XM_024886223.1"/>
</dbReference>
<dbReference type="Gene3D" id="1.10.510.10">
    <property type="entry name" value="Transferase(Phosphotransferase) domain 1"/>
    <property type="match status" value="1"/>
</dbReference>
<keyword evidence="2" id="KW-0040">ANK repeat</keyword>
<dbReference type="Gene3D" id="1.25.40.20">
    <property type="entry name" value="Ankyrin repeat-containing domain"/>
    <property type="match status" value="3"/>
</dbReference>
<feature type="repeat" description="ANK" evidence="2">
    <location>
        <begin position="590"/>
        <end position="615"/>
    </location>
</feature>
<dbReference type="SMART" id="SM00220">
    <property type="entry name" value="S_TKc"/>
    <property type="match status" value="1"/>
</dbReference>
<keyword evidence="3" id="KW-0067">ATP-binding</keyword>
<evidence type="ECO:0000313" key="7">
    <source>
        <dbReference type="Proteomes" id="UP000235371"/>
    </source>
</evidence>
<dbReference type="InterPro" id="IPR036770">
    <property type="entry name" value="Ankyrin_rpt-contain_sf"/>
</dbReference>
<evidence type="ECO:0000313" key="6">
    <source>
        <dbReference type="EMBL" id="PMD66922.1"/>
    </source>
</evidence>
<dbReference type="SUPFAM" id="SSF56112">
    <property type="entry name" value="Protein kinase-like (PK-like)"/>
    <property type="match status" value="1"/>
</dbReference>
<protein>
    <recommendedName>
        <fullName evidence="5">Protein kinase domain-containing protein</fullName>
    </recommendedName>
</protein>
<evidence type="ECO:0000256" key="2">
    <source>
        <dbReference type="PROSITE-ProRule" id="PRU00023"/>
    </source>
</evidence>
<dbReference type="InterPro" id="IPR002110">
    <property type="entry name" value="Ankyrin_rpt"/>
</dbReference>
<feature type="repeat" description="ANK" evidence="2">
    <location>
        <begin position="864"/>
        <end position="896"/>
    </location>
</feature>
<dbReference type="InParanoid" id="A0A2J6TV67"/>
<dbReference type="InterPro" id="IPR051681">
    <property type="entry name" value="Ser/Thr_Kinases-Pseudokinases"/>
</dbReference>
<dbReference type="Proteomes" id="UP000235371">
    <property type="component" value="Unassembled WGS sequence"/>
</dbReference>
<proteinExistence type="inferred from homology"/>
<evidence type="ECO:0000256" key="4">
    <source>
        <dbReference type="SAM" id="MobiDB-lite"/>
    </source>
</evidence>
<evidence type="ECO:0000256" key="3">
    <source>
        <dbReference type="PROSITE-ProRule" id="PRU10141"/>
    </source>
</evidence>
<dbReference type="EMBL" id="KZ613740">
    <property type="protein sequence ID" value="PMD66922.1"/>
    <property type="molecule type" value="Genomic_DNA"/>
</dbReference>
<dbReference type="OrthoDB" id="3253298at2759"/>
<dbReference type="PROSITE" id="PS50088">
    <property type="entry name" value="ANK_REPEAT"/>
    <property type="match status" value="3"/>
</dbReference>
<dbReference type="GO" id="GO:0005524">
    <property type="term" value="F:ATP binding"/>
    <property type="evidence" value="ECO:0007669"/>
    <property type="project" value="UniProtKB-UniRule"/>
</dbReference>
<dbReference type="Pfam" id="PF12796">
    <property type="entry name" value="Ank_2"/>
    <property type="match status" value="1"/>
</dbReference>
<name>A0A2J6TV67_9HELO</name>
<gene>
    <name evidence="6" type="ORF">K444DRAFT_658118</name>
</gene>
<feature type="repeat" description="ANK" evidence="2">
    <location>
        <begin position="1144"/>
        <end position="1176"/>
    </location>
</feature>
<dbReference type="InterPro" id="IPR017441">
    <property type="entry name" value="Protein_kinase_ATP_BS"/>
</dbReference>
<dbReference type="SUPFAM" id="SSF48403">
    <property type="entry name" value="Ankyrin repeat"/>
    <property type="match status" value="2"/>
</dbReference>
<dbReference type="Gene3D" id="3.30.200.20">
    <property type="entry name" value="Phosphorylase Kinase, domain 1"/>
    <property type="match status" value="1"/>
</dbReference>
<dbReference type="PANTHER" id="PTHR44329">
    <property type="entry name" value="SERINE/THREONINE-PROTEIN KINASE TNNI3K-RELATED"/>
    <property type="match status" value="1"/>
</dbReference>
<dbReference type="PROSITE" id="PS00107">
    <property type="entry name" value="PROTEIN_KINASE_ATP"/>
    <property type="match status" value="1"/>
</dbReference>
<evidence type="ECO:0000259" key="5">
    <source>
        <dbReference type="PROSITE" id="PS50011"/>
    </source>
</evidence>
<dbReference type="STRING" id="1095630.A0A2J6TV67"/>